<evidence type="ECO:0000313" key="2">
    <source>
        <dbReference type="Proteomes" id="UP000319557"/>
    </source>
</evidence>
<dbReference type="OrthoDB" id="274237at2"/>
<dbReference type="Proteomes" id="UP000319557">
    <property type="component" value="Chromosome"/>
</dbReference>
<protein>
    <submittedName>
        <fullName evidence="1">Uncharacterized protein</fullName>
    </submittedName>
</protein>
<dbReference type="RefSeq" id="WP_145344071.1">
    <property type="nucleotide sequence ID" value="NZ_CP036261.1"/>
</dbReference>
<proteinExistence type="predicted"/>
<keyword evidence="2" id="KW-1185">Reference proteome</keyword>
<dbReference type="AlphaFoldDB" id="A0A517LYB3"/>
<dbReference type="KEGG" id="ruv:EC9_17810"/>
<evidence type="ECO:0000313" key="1">
    <source>
        <dbReference type="EMBL" id="QDS87602.1"/>
    </source>
</evidence>
<name>A0A517LYB3_9BACT</name>
<sequence length="69" mass="7754">MRRSILDAVQDGDWAFEPLPCDEKQYQPTAALPGSAEKLSVLQGRVQKGLPLWHPSDRRFFREEAGSVA</sequence>
<dbReference type="EMBL" id="CP036261">
    <property type="protein sequence ID" value="QDS87602.1"/>
    <property type="molecule type" value="Genomic_DNA"/>
</dbReference>
<gene>
    <name evidence="1" type="ORF">EC9_17810</name>
</gene>
<reference evidence="1 2" key="1">
    <citation type="submission" date="2019-02" db="EMBL/GenBank/DDBJ databases">
        <title>Deep-cultivation of Planctomycetes and their phenomic and genomic characterization uncovers novel biology.</title>
        <authorList>
            <person name="Wiegand S."/>
            <person name="Jogler M."/>
            <person name="Boedeker C."/>
            <person name="Pinto D."/>
            <person name="Vollmers J."/>
            <person name="Rivas-Marin E."/>
            <person name="Kohn T."/>
            <person name="Peeters S.H."/>
            <person name="Heuer A."/>
            <person name="Rast P."/>
            <person name="Oberbeckmann S."/>
            <person name="Bunk B."/>
            <person name="Jeske O."/>
            <person name="Meyerdierks A."/>
            <person name="Storesund J.E."/>
            <person name="Kallscheuer N."/>
            <person name="Luecker S."/>
            <person name="Lage O.M."/>
            <person name="Pohl T."/>
            <person name="Merkel B.J."/>
            <person name="Hornburger P."/>
            <person name="Mueller R.-W."/>
            <person name="Bruemmer F."/>
            <person name="Labrenz M."/>
            <person name="Spormann A.M."/>
            <person name="Op den Camp H."/>
            <person name="Overmann J."/>
            <person name="Amann R."/>
            <person name="Jetten M.S.M."/>
            <person name="Mascher T."/>
            <person name="Medema M.H."/>
            <person name="Devos D.P."/>
            <person name="Kaster A.-K."/>
            <person name="Ovreas L."/>
            <person name="Rohde M."/>
            <person name="Galperin M.Y."/>
            <person name="Jogler C."/>
        </authorList>
    </citation>
    <scope>NUCLEOTIDE SEQUENCE [LARGE SCALE GENOMIC DNA]</scope>
    <source>
        <strain evidence="1 2">EC9</strain>
    </source>
</reference>
<organism evidence="1 2">
    <name type="scientific">Rosistilla ulvae</name>
    <dbReference type="NCBI Taxonomy" id="1930277"/>
    <lineage>
        <taxon>Bacteria</taxon>
        <taxon>Pseudomonadati</taxon>
        <taxon>Planctomycetota</taxon>
        <taxon>Planctomycetia</taxon>
        <taxon>Pirellulales</taxon>
        <taxon>Pirellulaceae</taxon>
        <taxon>Rosistilla</taxon>
    </lineage>
</organism>
<accession>A0A517LYB3</accession>